<dbReference type="EMBL" id="ML014159">
    <property type="protein sequence ID" value="RKP01864.1"/>
    <property type="molecule type" value="Genomic_DNA"/>
</dbReference>
<sequence length="262" mass="28111">MTVGSPDGAVLAAAAAHGGEEAARLTYGHLRRLDDACAQLESLADTLCRDYLDNGGAAAANDDASPWTAYRQGLLALYNGDRIALAYEAAAVSESAKARADLDGHHLALQNLQYELLHIKQEIARHEAYASRYPDLQMVPVAQFRAEAPPALTSGLARFWDAPEATWTAEDRHALVLARLRWEEQSREKMVKQIRASEAEREALKRALRQQEAKLADIDQRVDKMASDAAVTQSLLADAAADAAAAAATGAAAASVRATPRA</sequence>
<dbReference type="GO" id="GO:0000445">
    <property type="term" value="C:THO complex part of transcription export complex"/>
    <property type="evidence" value="ECO:0007669"/>
    <property type="project" value="TreeGrafter"/>
</dbReference>
<evidence type="ECO:0000256" key="2">
    <source>
        <dbReference type="ARBA" id="ARBA00008044"/>
    </source>
</evidence>
<keyword evidence="6" id="KW-1185">Reference proteome</keyword>
<dbReference type="GO" id="GO:0003729">
    <property type="term" value="F:mRNA binding"/>
    <property type="evidence" value="ECO:0007669"/>
    <property type="project" value="TreeGrafter"/>
</dbReference>
<dbReference type="Proteomes" id="UP000274922">
    <property type="component" value="Unassembled WGS sequence"/>
</dbReference>
<dbReference type="OrthoDB" id="20582at2759"/>
<dbReference type="STRING" id="1555241.A0A4P9X958"/>
<dbReference type="PANTHER" id="PTHR13375">
    <property type="entry name" value="FMS INTERACTING PROTEIN"/>
    <property type="match status" value="1"/>
</dbReference>
<evidence type="ECO:0000256" key="4">
    <source>
        <dbReference type="SAM" id="Coils"/>
    </source>
</evidence>
<evidence type="ECO:0000313" key="6">
    <source>
        <dbReference type="Proteomes" id="UP000274922"/>
    </source>
</evidence>
<evidence type="ECO:0000256" key="1">
    <source>
        <dbReference type="ARBA" id="ARBA00004123"/>
    </source>
</evidence>
<dbReference type="InterPro" id="IPR019163">
    <property type="entry name" value="THO_Thoc5"/>
</dbReference>
<dbReference type="Pfam" id="PF09766">
    <property type="entry name" value="FmiP_Thoc5"/>
    <property type="match status" value="1"/>
</dbReference>
<keyword evidence="4" id="KW-0175">Coiled coil</keyword>
<reference evidence="6" key="1">
    <citation type="journal article" date="2018" name="Nat. Microbiol.">
        <title>Leveraging single-cell genomics to expand the fungal tree of life.</title>
        <authorList>
            <person name="Ahrendt S.R."/>
            <person name="Quandt C.A."/>
            <person name="Ciobanu D."/>
            <person name="Clum A."/>
            <person name="Salamov A."/>
            <person name="Andreopoulos B."/>
            <person name="Cheng J.F."/>
            <person name="Woyke T."/>
            <person name="Pelin A."/>
            <person name="Henrissat B."/>
            <person name="Reynolds N.K."/>
            <person name="Benny G.L."/>
            <person name="Smith M.E."/>
            <person name="James T.Y."/>
            <person name="Grigoriev I.V."/>
        </authorList>
    </citation>
    <scope>NUCLEOTIDE SEQUENCE [LARGE SCALE GENOMIC DNA]</scope>
    <source>
        <strain evidence="6">ATCC 52028</strain>
    </source>
</reference>
<comment type="similarity">
    <text evidence="2">Belongs to the THOC5 family.</text>
</comment>
<dbReference type="AlphaFoldDB" id="A0A4P9X958"/>
<dbReference type="GO" id="GO:0006406">
    <property type="term" value="P:mRNA export from nucleus"/>
    <property type="evidence" value="ECO:0007669"/>
    <property type="project" value="TreeGrafter"/>
</dbReference>
<dbReference type="PANTHER" id="PTHR13375:SF3">
    <property type="entry name" value="THO COMPLEX SUBUNIT 5 HOMOLOG"/>
    <property type="match status" value="1"/>
</dbReference>
<feature type="coiled-coil region" evidence="4">
    <location>
        <begin position="187"/>
        <end position="228"/>
    </location>
</feature>
<protein>
    <submittedName>
        <fullName evidence="5">Uncharacterized protein</fullName>
    </submittedName>
</protein>
<evidence type="ECO:0000256" key="3">
    <source>
        <dbReference type="ARBA" id="ARBA00023242"/>
    </source>
</evidence>
<accession>A0A4P9X958</accession>
<proteinExistence type="inferred from homology"/>
<name>A0A4P9X958_9FUNG</name>
<comment type="subcellular location">
    <subcellularLocation>
        <location evidence="1">Nucleus</location>
    </subcellularLocation>
</comment>
<gene>
    <name evidence="5" type="ORF">CXG81DRAFT_25496</name>
</gene>
<keyword evidence="3" id="KW-0539">Nucleus</keyword>
<organism evidence="5 6">
    <name type="scientific">Caulochytrium protostelioides</name>
    <dbReference type="NCBI Taxonomy" id="1555241"/>
    <lineage>
        <taxon>Eukaryota</taxon>
        <taxon>Fungi</taxon>
        <taxon>Fungi incertae sedis</taxon>
        <taxon>Chytridiomycota</taxon>
        <taxon>Chytridiomycota incertae sedis</taxon>
        <taxon>Chytridiomycetes</taxon>
        <taxon>Caulochytriales</taxon>
        <taxon>Caulochytriaceae</taxon>
        <taxon>Caulochytrium</taxon>
    </lineage>
</organism>
<evidence type="ECO:0000313" key="5">
    <source>
        <dbReference type="EMBL" id="RKP01864.1"/>
    </source>
</evidence>